<sequence length="309" mass="32329">MLILALVTLLATIGGVAAERRWKTGAQTLAGHLLEALVYVLMPVIIFFAVIDLHLTEAVGAGLAFGWTERLVVVVAAWLIGSRLLKLTRPQTGALMTVVAVANTGYLGIPLTALLLGHDKIPLAVAYDNVVNSPIVLLVGFGVGAAFGTKAGKSGRERVKAFFTRNPPLYALILALLAPKSLAPSWGPDLVHIVAMGIAPVGFFALGVNLMLEHDETGVRIFPPPLTSAVFTALGLRLLLAPAVMLVLSGILIATPHTFLLEAAMPAGINALVVAHLYGLDMKITVGAIAWSTAIVLTAVTAIELFGGF</sequence>
<keyword evidence="6 7" id="KW-0472">Membrane</keyword>
<dbReference type="PANTHER" id="PTHR36838">
    <property type="entry name" value="AUXIN EFFLUX CARRIER FAMILY PROTEIN"/>
    <property type="match status" value="1"/>
</dbReference>
<keyword evidence="4 7" id="KW-0812">Transmembrane</keyword>
<evidence type="ECO:0000256" key="3">
    <source>
        <dbReference type="ARBA" id="ARBA00022475"/>
    </source>
</evidence>
<evidence type="ECO:0000256" key="4">
    <source>
        <dbReference type="ARBA" id="ARBA00022692"/>
    </source>
</evidence>
<evidence type="ECO:0000256" key="7">
    <source>
        <dbReference type="SAM" id="Phobius"/>
    </source>
</evidence>
<evidence type="ECO:0000256" key="1">
    <source>
        <dbReference type="ARBA" id="ARBA00004141"/>
    </source>
</evidence>
<accession>A0A6J7DGM2</accession>
<comment type="subcellular location">
    <subcellularLocation>
        <location evidence="1">Membrane</location>
        <topology evidence="1">Multi-pass membrane protein</topology>
    </subcellularLocation>
</comment>
<feature type="transmembrane region" description="Helical" evidence="7">
    <location>
        <begin position="230"/>
        <end position="252"/>
    </location>
</feature>
<dbReference type="Pfam" id="PF03547">
    <property type="entry name" value="Mem_trans"/>
    <property type="match status" value="1"/>
</dbReference>
<keyword evidence="5 7" id="KW-1133">Transmembrane helix</keyword>
<dbReference type="EMBL" id="CAFBLU010000008">
    <property type="protein sequence ID" value="CAB4869491.1"/>
    <property type="molecule type" value="Genomic_DNA"/>
</dbReference>
<feature type="transmembrane region" description="Helical" evidence="7">
    <location>
        <begin position="28"/>
        <end position="51"/>
    </location>
</feature>
<dbReference type="PANTHER" id="PTHR36838:SF3">
    <property type="entry name" value="TRANSPORTER AUXIN EFFLUX CARRIER EC FAMILY"/>
    <property type="match status" value="1"/>
</dbReference>
<dbReference type="GO" id="GO:0016020">
    <property type="term" value="C:membrane"/>
    <property type="evidence" value="ECO:0007669"/>
    <property type="project" value="UniProtKB-SubCell"/>
</dbReference>
<feature type="transmembrane region" description="Helical" evidence="7">
    <location>
        <begin position="284"/>
        <end position="306"/>
    </location>
</feature>
<feature type="transmembrane region" description="Helical" evidence="7">
    <location>
        <begin position="58"/>
        <end position="81"/>
    </location>
</feature>
<gene>
    <name evidence="8" type="ORF">UFOPK3444_00639</name>
</gene>
<protein>
    <submittedName>
        <fullName evidence="8">Unannotated protein</fullName>
    </submittedName>
</protein>
<proteinExistence type="predicted"/>
<evidence type="ECO:0000256" key="6">
    <source>
        <dbReference type="ARBA" id="ARBA00023136"/>
    </source>
</evidence>
<dbReference type="GO" id="GO:0055085">
    <property type="term" value="P:transmembrane transport"/>
    <property type="evidence" value="ECO:0007669"/>
    <property type="project" value="InterPro"/>
</dbReference>
<feature type="transmembrane region" description="Helical" evidence="7">
    <location>
        <begin position="129"/>
        <end position="147"/>
    </location>
</feature>
<name>A0A6J7DGM2_9ZZZZ</name>
<keyword evidence="3" id="KW-1003">Cell membrane</keyword>
<organism evidence="8">
    <name type="scientific">freshwater metagenome</name>
    <dbReference type="NCBI Taxonomy" id="449393"/>
    <lineage>
        <taxon>unclassified sequences</taxon>
        <taxon>metagenomes</taxon>
        <taxon>ecological metagenomes</taxon>
    </lineage>
</organism>
<feature type="transmembrane region" description="Helical" evidence="7">
    <location>
        <begin position="93"/>
        <end position="117"/>
    </location>
</feature>
<evidence type="ECO:0000313" key="8">
    <source>
        <dbReference type="EMBL" id="CAB4869491.1"/>
    </source>
</evidence>
<dbReference type="InterPro" id="IPR004776">
    <property type="entry name" value="Mem_transp_PIN-like"/>
</dbReference>
<evidence type="ECO:0000256" key="5">
    <source>
        <dbReference type="ARBA" id="ARBA00022989"/>
    </source>
</evidence>
<reference evidence="8" key="1">
    <citation type="submission" date="2020-05" db="EMBL/GenBank/DDBJ databases">
        <authorList>
            <person name="Chiriac C."/>
            <person name="Salcher M."/>
            <person name="Ghai R."/>
            <person name="Kavagutti S V."/>
        </authorList>
    </citation>
    <scope>NUCLEOTIDE SEQUENCE</scope>
</reference>
<feature type="transmembrane region" description="Helical" evidence="7">
    <location>
        <begin position="190"/>
        <end position="210"/>
    </location>
</feature>
<evidence type="ECO:0000256" key="2">
    <source>
        <dbReference type="ARBA" id="ARBA00022448"/>
    </source>
</evidence>
<dbReference type="AlphaFoldDB" id="A0A6J7DGM2"/>
<keyword evidence="2" id="KW-0813">Transport</keyword>